<dbReference type="RefSeq" id="WP_142034965.1">
    <property type="nucleotide sequence ID" value="NZ_JBHTGS010000001.1"/>
</dbReference>
<dbReference type="InterPro" id="IPR013154">
    <property type="entry name" value="ADH-like_N"/>
</dbReference>
<dbReference type="Pfam" id="PF00107">
    <property type="entry name" value="ADH_zinc_N"/>
    <property type="match status" value="1"/>
</dbReference>
<dbReference type="AlphaFoldDB" id="A0A543ART1"/>
<dbReference type="EMBL" id="VFOW01000001">
    <property type="protein sequence ID" value="TQL75246.1"/>
    <property type="molecule type" value="Genomic_DNA"/>
</dbReference>
<dbReference type="SMART" id="SM00829">
    <property type="entry name" value="PKS_ER"/>
    <property type="match status" value="1"/>
</dbReference>
<evidence type="ECO:0000313" key="4">
    <source>
        <dbReference type="EMBL" id="TQL75246.1"/>
    </source>
</evidence>
<dbReference type="InterPro" id="IPR020843">
    <property type="entry name" value="ER"/>
</dbReference>
<accession>A0A543ART1</accession>
<dbReference type="InterPro" id="IPR011032">
    <property type="entry name" value="GroES-like_sf"/>
</dbReference>
<dbReference type="PROSITE" id="PS01162">
    <property type="entry name" value="QOR_ZETA_CRYSTAL"/>
    <property type="match status" value="1"/>
</dbReference>
<dbReference type="PANTHER" id="PTHR48106:SF13">
    <property type="entry name" value="QUINONE OXIDOREDUCTASE-RELATED"/>
    <property type="match status" value="1"/>
</dbReference>
<organism evidence="4 5">
    <name type="scientific">Stackebrandtia endophytica</name>
    <dbReference type="NCBI Taxonomy" id="1496996"/>
    <lineage>
        <taxon>Bacteria</taxon>
        <taxon>Bacillati</taxon>
        <taxon>Actinomycetota</taxon>
        <taxon>Actinomycetes</taxon>
        <taxon>Glycomycetales</taxon>
        <taxon>Glycomycetaceae</taxon>
        <taxon>Stackebrandtia</taxon>
    </lineage>
</organism>
<dbReference type="SUPFAM" id="SSF51735">
    <property type="entry name" value="NAD(P)-binding Rossmann-fold domains"/>
    <property type="match status" value="1"/>
</dbReference>
<gene>
    <name evidence="4" type="ORF">FB566_0743</name>
</gene>
<evidence type="ECO:0000313" key="5">
    <source>
        <dbReference type="Proteomes" id="UP000317043"/>
    </source>
</evidence>
<dbReference type="Gene3D" id="3.90.180.10">
    <property type="entry name" value="Medium-chain alcohol dehydrogenases, catalytic domain"/>
    <property type="match status" value="1"/>
</dbReference>
<dbReference type="GO" id="GO:0008270">
    <property type="term" value="F:zinc ion binding"/>
    <property type="evidence" value="ECO:0007669"/>
    <property type="project" value="InterPro"/>
</dbReference>
<dbReference type="GO" id="GO:0003960">
    <property type="term" value="F:quinone reductase (NADPH) activity"/>
    <property type="evidence" value="ECO:0007669"/>
    <property type="project" value="InterPro"/>
</dbReference>
<dbReference type="Gene3D" id="3.40.50.720">
    <property type="entry name" value="NAD(P)-binding Rossmann-like Domain"/>
    <property type="match status" value="1"/>
</dbReference>
<dbReference type="InterPro" id="IPR047618">
    <property type="entry name" value="QOR-like"/>
</dbReference>
<dbReference type="InterPro" id="IPR002364">
    <property type="entry name" value="Quin_OxRdtase/zeta-crystal_CS"/>
</dbReference>
<reference evidence="4 5" key="1">
    <citation type="submission" date="2019-06" db="EMBL/GenBank/DDBJ databases">
        <title>Sequencing the genomes of 1000 actinobacteria strains.</title>
        <authorList>
            <person name="Klenk H.-P."/>
        </authorList>
    </citation>
    <scope>NUCLEOTIDE SEQUENCE [LARGE SCALE GENOMIC DNA]</scope>
    <source>
        <strain evidence="4 5">DSM 45928</strain>
    </source>
</reference>
<dbReference type="PANTHER" id="PTHR48106">
    <property type="entry name" value="QUINONE OXIDOREDUCTASE PIG3-RELATED"/>
    <property type="match status" value="1"/>
</dbReference>
<feature type="domain" description="Enoyl reductase (ER)" evidence="3">
    <location>
        <begin position="10"/>
        <end position="325"/>
    </location>
</feature>
<keyword evidence="2" id="KW-0560">Oxidoreductase</keyword>
<dbReference type="InParanoid" id="A0A543ART1"/>
<dbReference type="InterPro" id="IPR036291">
    <property type="entry name" value="NAD(P)-bd_dom_sf"/>
</dbReference>
<proteinExistence type="predicted"/>
<evidence type="ECO:0000256" key="1">
    <source>
        <dbReference type="ARBA" id="ARBA00022857"/>
    </source>
</evidence>
<dbReference type="OrthoDB" id="9780520at2"/>
<keyword evidence="5" id="KW-1185">Reference proteome</keyword>
<dbReference type="CDD" id="cd05286">
    <property type="entry name" value="QOR2"/>
    <property type="match status" value="1"/>
</dbReference>
<protein>
    <submittedName>
        <fullName evidence="4">NADPH2:quinone reductase</fullName>
    </submittedName>
</protein>
<sequence length="327" mass="33719">MRAVIVESHGGPERLRYVTDHPEPVAGPGQVVVRVAVIGVNFIDLAHRSGGFGVPAPFVPGVEGSGTIASIGPGVDGLTVGGRVAWAMPIPVNRAGGGYAESVALPADRVLPLPTTVDEQTAAAGLMHGLTAHYLTESVHSVAEGDVVLVHAAAGGLGQTLVQVARSRGATVLGTASTARKRREAVAAGAHAMFDYADVVEGVHRHTDGLGANVVYDGVGAPTIMDSLDSLRARGTLALIGTAGGPVTAVDPMRLLTAGSITFVRPGLPDYIATGTELRDRAREVFAWLGDGTLTTRIGGRYPLSEAARAHRDLADRRTHGKLLLTV</sequence>
<dbReference type="GO" id="GO:0005829">
    <property type="term" value="C:cytosol"/>
    <property type="evidence" value="ECO:0007669"/>
    <property type="project" value="TreeGrafter"/>
</dbReference>
<dbReference type="Proteomes" id="UP000317043">
    <property type="component" value="Unassembled WGS sequence"/>
</dbReference>
<evidence type="ECO:0000256" key="2">
    <source>
        <dbReference type="ARBA" id="ARBA00023002"/>
    </source>
</evidence>
<dbReference type="SUPFAM" id="SSF50129">
    <property type="entry name" value="GroES-like"/>
    <property type="match status" value="1"/>
</dbReference>
<name>A0A543ART1_9ACTN</name>
<keyword evidence="1" id="KW-0521">NADP</keyword>
<dbReference type="GO" id="GO:0035925">
    <property type="term" value="F:mRNA 3'-UTR AU-rich region binding"/>
    <property type="evidence" value="ECO:0007669"/>
    <property type="project" value="TreeGrafter"/>
</dbReference>
<dbReference type="InterPro" id="IPR013149">
    <property type="entry name" value="ADH-like_C"/>
</dbReference>
<dbReference type="Pfam" id="PF08240">
    <property type="entry name" value="ADH_N"/>
    <property type="match status" value="1"/>
</dbReference>
<dbReference type="GO" id="GO:0070402">
    <property type="term" value="F:NADPH binding"/>
    <property type="evidence" value="ECO:0007669"/>
    <property type="project" value="TreeGrafter"/>
</dbReference>
<evidence type="ECO:0000259" key="3">
    <source>
        <dbReference type="SMART" id="SM00829"/>
    </source>
</evidence>
<comment type="caution">
    <text evidence="4">The sequence shown here is derived from an EMBL/GenBank/DDBJ whole genome shotgun (WGS) entry which is preliminary data.</text>
</comment>